<dbReference type="Gene3D" id="3.30.470.20">
    <property type="entry name" value="ATP-grasp fold, B domain"/>
    <property type="match status" value="1"/>
</dbReference>
<dbReference type="GO" id="GO:0005524">
    <property type="term" value="F:ATP binding"/>
    <property type="evidence" value="ECO:0007669"/>
    <property type="project" value="UniProtKB-UniRule"/>
</dbReference>
<dbReference type="RefSeq" id="WP_011645423.1">
    <property type="nucleotide sequence ID" value="NZ_ARYI01000003.1"/>
</dbReference>
<dbReference type="InterPro" id="IPR005905">
    <property type="entry name" value="D_ala_D_ala"/>
</dbReference>
<feature type="domain" description="ATP-grasp" evidence="18">
    <location>
        <begin position="104"/>
        <end position="300"/>
    </location>
</feature>
<dbReference type="InterPro" id="IPR011095">
    <property type="entry name" value="Dala_Dala_lig_C"/>
</dbReference>
<evidence type="ECO:0000313" key="20">
    <source>
        <dbReference type="Proteomes" id="UP000025061"/>
    </source>
</evidence>
<proteinExistence type="inferred from homology"/>
<feature type="binding site" evidence="16">
    <location>
        <position position="269"/>
    </location>
    <ligand>
        <name>Mg(2+)</name>
        <dbReference type="ChEBI" id="CHEBI:18420"/>
        <label>2</label>
    </ligand>
</feature>
<evidence type="ECO:0000256" key="16">
    <source>
        <dbReference type="PIRSR" id="PIRSR039102-3"/>
    </source>
</evidence>
<keyword evidence="9 17" id="KW-0067">ATP-binding</keyword>
<dbReference type="EC" id="6.3.2.4" evidence="5 14"/>
<keyword evidence="8 17" id="KW-0547">Nucleotide-binding</keyword>
<dbReference type="UniPathway" id="UPA00219"/>
<evidence type="ECO:0000256" key="11">
    <source>
        <dbReference type="ARBA" id="ARBA00022984"/>
    </source>
</evidence>
<keyword evidence="16" id="KW-0464">Manganese</keyword>
<comment type="pathway">
    <text evidence="14">Cell wall biogenesis; peptidoglycan biosynthesis.</text>
</comment>
<dbReference type="PROSITE" id="PS00844">
    <property type="entry name" value="DALA_DALA_LIGASE_2"/>
    <property type="match status" value="1"/>
</dbReference>
<keyword evidence="7 14" id="KW-0436">Ligase</keyword>
<comment type="similarity">
    <text evidence="4 14">Belongs to the D-alanine--D-alanine ligase family.</text>
</comment>
<keyword evidence="16" id="KW-0479">Metal-binding</keyword>
<comment type="catalytic activity">
    <reaction evidence="13 14">
        <text>2 D-alanine + ATP = D-alanyl-D-alanine + ADP + phosphate + H(+)</text>
        <dbReference type="Rhea" id="RHEA:11224"/>
        <dbReference type="ChEBI" id="CHEBI:15378"/>
        <dbReference type="ChEBI" id="CHEBI:30616"/>
        <dbReference type="ChEBI" id="CHEBI:43474"/>
        <dbReference type="ChEBI" id="CHEBI:57416"/>
        <dbReference type="ChEBI" id="CHEBI:57822"/>
        <dbReference type="ChEBI" id="CHEBI:456216"/>
        <dbReference type="EC" id="6.3.2.4"/>
    </reaction>
</comment>
<dbReference type="Gene3D" id="3.40.50.20">
    <property type="match status" value="1"/>
</dbReference>
<feature type="active site" evidence="15">
    <location>
        <position position="278"/>
    </location>
</feature>
<evidence type="ECO:0000256" key="10">
    <source>
        <dbReference type="ARBA" id="ARBA00022960"/>
    </source>
</evidence>
<keyword evidence="6 14" id="KW-0963">Cytoplasm</keyword>
<keyword evidence="20" id="KW-1185">Reference proteome</keyword>
<keyword evidence="10 14" id="KW-0133">Cell shape</keyword>
<evidence type="ECO:0000256" key="12">
    <source>
        <dbReference type="ARBA" id="ARBA00023316"/>
    </source>
</evidence>
<dbReference type="SMR" id="A0A059FYK3"/>
<keyword evidence="16" id="KW-0460">Magnesium</keyword>
<evidence type="ECO:0000256" key="1">
    <source>
        <dbReference type="ARBA" id="ARBA00001936"/>
    </source>
</evidence>
<dbReference type="GO" id="GO:0008360">
    <property type="term" value="P:regulation of cell shape"/>
    <property type="evidence" value="ECO:0007669"/>
    <property type="project" value="UniProtKB-KW"/>
</dbReference>
<dbReference type="Proteomes" id="UP000025061">
    <property type="component" value="Unassembled WGS sequence"/>
</dbReference>
<evidence type="ECO:0000313" key="19">
    <source>
        <dbReference type="EMBL" id="KCZ95556.1"/>
    </source>
</evidence>
<feature type="binding site" evidence="16">
    <location>
        <position position="267"/>
    </location>
    <ligand>
        <name>Mg(2+)</name>
        <dbReference type="ChEBI" id="CHEBI:18420"/>
        <label>2</label>
    </ligand>
</feature>
<feature type="active site" evidence="15">
    <location>
        <position position="144"/>
    </location>
</feature>
<comment type="subcellular location">
    <subcellularLocation>
        <location evidence="3 14">Cytoplasm</location>
    </subcellularLocation>
</comment>
<dbReference type="GO" id="GO:0008716">
    <property type="term" value="F:D-alanine-D-alanine ligase activity"/>
    <property type="evidence" value="ECO:0007669"/>
    <property type="project" value="UniProtKB-UniRule"/>
</dbReference>
<dbReference type="InterPro" id="IPR013815">
    <property type="entry name" value="ATP_grasp_subdomain_1"/>
</dbReference>
<dbReference type="GO" id="GO:0071555">
    <property type="term" value="P:cell wall organization"/>
    <property type="evidence" value="ECO:0007669"/>
    <property type="project" value="UniProtKB-KW"/>
</dbReference>
<name>A0A059FYK3_9PROT</name>
<dbReference type="PROSITE" id="PS00843">
    <property type="entry name" value="DALA_DALA_LIGASE_1"/>
    <property type="match status" value="1"/>
</dbReference>
<dbReference type="SUPFAM" id="SSF52440">
    <property type="entry name" value="PreATP-grasp domain"/>
    <property type="match status" value="1"/>
</dbReference>
<dbReference type="PANTHER" id="PTHR23132:SF23">
    <property type="entry name" value="D-ALANINE--D-ALANINE LIGASE B"/>
    <property type="match status" value="1"/>
</dbReference>
<dbReference type="InterPro" id="IPR000291">
    <property type="entry name" value="D-Ala_lig_Van_CS"/>
</dbReference>
<dbReference type="PATRIC" id="fig|1280951.3.peg.1083"/>
<dbReference type="PANTHER" id="PTHR23132">
    <property type="entry name" value="D-ALANINE--D-ALANINE LIGASE"/>
    <property type="match status" value="1"/>
</dbReference>
<sequence length="306" mass="32959">MKRDTKRVAVIYGGWSSERPVSLSSGQQMAAAARKAGYDVTEIDVTRELASQLAEAEPDVVLNGLHGPWGEDGCVQGLLEVMGLPYSHSGVLASALAMDKLKSKAVYRSAGLDVAADKRVTRAEAAAAHALPPPYVVKPVNEGSSFGVLIVREGANGPPHELTGPNWRYGDYLMAEEYIPGRELTVAVLGDRALAVTEITTLRDYYDFDAKYAAGGSRHVIPADLPAKVTEAAMDAALLAHRALGCRGATRSDFRYDEQKDRLVILETNTQPGMTPTSLVPEQAAHMGMSFEDLVAWMIEDASCQR</sequence>
<feature type="active site" evidence="15">
    <location>
        <position position="18"/>
    </location>
</feature>
<evidence type="ECO:0000256" key="9">
    <source>
        <dbReference type="ARBA" id="ARBA00022840"/>
    </source>
</evidence>
<evidence type="ECO:0000256" key="14">
    <source>
        <dbReference type="HAMAP-Rule" id="MF_00047"/>
    </source>
</evidence>
<evidence type="ECO:0000256" key="3">
    <source>
        <dbReference type="ARBA" id="ARBA00004496"/>
    </source>
</evidence>
<evidence type="ECO:0000256" key="6">
    <source>
        <dbReference type="ARBA" id="ARBA00022490"/>
    </source>
</evidence>
<dbReference type="NCBIfam" id="TIGR01205">
    <property type="entry name" value="D_ala_D_alaTIGR"/>
    <property type="match status" value="1"/>
</dbReference>
<dbReference type="AlphaFoldDB" id="A0A059FYK3"/>
<evidence type="ECO:0000259" key="18">
    <source>
        <dbReference type="PROSITE" id="PS50975"/>
    </source>
</evidence>
<accession>A0A059FYK3</accession>
<dbReference type="PIRSF" id="PIRSF039102">
    <property type="entry name" value="Ddl/VanB"/>
    <property type="match status" value="1"/>
</dbReference>
<dbReference type="InterPro" id="IPR016185">
    <property type="entry name" value="PreATP-grasp_dom_sf"/>
</dbReference>
<keyword evidence="12 14" id="KW-0961">Cell wall biogenesis/degradation</keyword>
<evidence type="ECO:0000256" key="17">
    <source>
        <dbReference type="PROSITE-ProRule" id="PRU00409"/>
    </source>
</evidence>
<dbReference type="GO" id="GO:0046872">
    <property type="term" value="F:metal ion binding"/>
    <property type="evidence" value="ECO:0007669"/>
    <property type="project" value="UniProtKB-KW"/>
</dbReference>
<organism evidence="19 20">
    <name type="scientific">Hyphomonas hirschiana VP5</name>
    <dbReference type="NCBI Taxonomy" id="1280951"/>
    <lineage>
        <taxon>Bacteria</taxon>
        <taxon>Pseudomonadati</taxon>
        <taxon>Pseudomonadota</taxon>
        <taxon>Alphaproteobacteria</taxon>
        <taxon>Hyphomonadales</taxon>
        <taxon>Hyphomonadaceae</taxon>
        <taxon>Hyphomonas</taxon>
    </lineage>
</organism>
<dbReference type="GO" id="GO:0005737">
    <property type="term" value="C:cytoplasm"/>
    <property type="evidence" value="ECO:0007669"/>
    <property type="project" value="UniProtKB-SubCell"/>
</dbReference>
<evidence type="ECO:0000256" key="15">
    <source>
        <dbReference type="PIRSR" id="PIRSR039102-1"/>
    </source>
</evidence>
<protein>
    <recommendedName>
        <fullName evidence="5 14">D-alanine--D-alanine ligase</fullName>
        <ecNumber evidence="5 14">6.3.2.4</ecNumber>
    </recommendedName>
    <alternativeName>
        <fullName evidence="14">D-Ala-D-Ala ligase</fullName>
    </alternativeName>
    <alternativeName>
        <fullName evidence="14">D-alanylalanine synthetase</fullName>
    </alternativeName>
</protein>
<dbReference type="HAMAP" id="MF_00047">
    <property type="entry name" value="Dala_Dala_lig"/>
    <property type="match status" value="1"/>
</dbReference>
<comment type="cofactor">
    <cofactor evidence="16">
        <name>Mg(2+)</name>
        <dbReference type="ChEBI" id="CHEBI:18420"/>
    </cofactor>
    <cofactor evidence="16">
        <name>Mn(2+)</name>
        <dbReference type="ChEBI" id="CHEBI:29035"/>
    </cofactor>
    <text evidence="16">Binds 2 magnesium or manganese ions per subunit.</text>
</comment>
<reference evidence="19 20" key="1">
    <citation type="submission" date="2013-04" db="EMBL/GenBank/DDBJ databases">
        <title>Hyphomonas hirschiana VP5 Genome Sequencing.</title>
        <authorList>
            <person name="Lai Q."/>
            <person name="Shao Z."/>
        </authorList>
    </citation>
    <scope>NUCLEOTIDE SEQUENCE [LARGE SCALE GENOMIC DNA]</scope>
    <source>
        <strain evidence="19 20">VP5</strain>
    </source>
</reference>
<dbReference type="GO" id="GO:0009252">
    <property type="term" value="P:peptidoglycan biosynthetic process"/>
    <property type="evidence" value="ECO:0007669"/>
    <property type="project" value="UniProtKB-UniRule"/>
</dbReference>
<comment type="cofactor">
    <cofactor evidence="1">
        <name>Mn(2+)</name>
        <dbReference type="ChEBI" id="CHEBI:29035"/>
    </cofactor>
</comment>
<evidence type="ECO:0000256" key="13">
    <source>
        <dbReference type="ARBA" id="ARBA00047614"/>
    </source>
</evidence>
<comment type="function">
    <text evidence="2 14">Cell wall formation.</text>
</comment>
<evidence type="ECO:0000256" key="2">
    <source>
        <dbReference type="ARBA" id="ARBA00003921"/>
    </source>
</evidence>
<dbReference type="InterPro" id="IPR011127">
    <property type="entry name" value="Dala_Dala_lig_N"/>
</dbReference>
<dbReference type="Gene3D" id="3.30.1490.20">
    <property type="entry name" value="ATP-grasp fold, A domain"/>
    <property type="match status" value="1"/>
</dbReference>
<gene>
    <name evidence="14 19" type="primary">ddl</name>
    <name evidence="19" type="ORF">HHI_05350</name>
</gene>
<dbReference type="EMBL" id="ARYI01000003">
    <property type="protein sequence ID" value="KCZ95556.1"/>
    <property type="molecule type" value="Genomic_DNA"/>
</dbReference>
<dbReference type="Pfam" id="PF01820">
    <property type="entry name" value="Dala_Dala_lig_N"/>
    <property type="match status" value="1"/>
</dbReference>
<feature type="binding site" evidence="16">
    <location>
        <position position="267"/>
    </location>
    <ligand>
        <name>Mg(2+)</name>
        <dbReference type="ChEBI" id="CHEBI:18420"/>
        <label>1</label>
    </ligand>
</feature>
<keyword evidence="11 14" id="KW-0573">Peptidoglycan synthesis</keyword>
<dbReference type="InterPro" id="IPR011761">
    <property type="entry name" value="ATP-grasp"/>
</dbReference>
<comment type="caution">
    <text evidence="19">The sequence shown here is derived from an EMBL/GenBank/DDBJ whole genome shotgun (WGS) entry which is preliminary data.</text>
</comment>
<evidence type="ECO:0000256" key="5">
    <source>
        <dbReference type="ARBA" id="ARBA00012216"/>
    </source>
</evidence>
<feature type="binding site" evidence="16">
    <location>
        <position position="253"/>
    </location>
    <ligand>
        <name>Mg(2+)</name>
        <dbReference type="ChEBI" id="CHEBI:18420"/>
        <label>1</label>
    </ligand>
</feature>
<dbReference type="PROSITE" id="PS50975">
    <property type="entry name" value="ATP_GRASP"/>
    <property type="match status" value="1"/>
</dbReference>
<dbReference type="NCBIfam" id="NF002378">
    <property type="entry name" value="PRK01372.1"/>
    <property type="match status" value="1"/>
</dbReference>
<evidence type="ECO:0000256" key="4">
    <source>
        <dbReference type="ARBA" id="ARBA00010871"/>
    </source>
</evidence>
<evidence type="ECO:0000256" key="7">
    <source>
        <dbReference type="ARBA" id="ARBA00022598"/>
    </source>
</evidence>
<evidence type="ECO:0000256" key="8">
    <source>
        <dbReference type="ARBA" id="ARBA00022741"/>
    </source>
</evidence>
<dbReference type="SUPFAM" id="SSF56059">
    <property type="entry name" value="Glutathione synthetase ATP-binding domain-like"/>
    <property type="match status" value="1"/>
</dbReference>
<dbReference type="Pfam" id="PF07478">
    <property type="entry name" value="Dala_Dala_lig_C"/>
    <property type="match status" value="1"/>
</dbReference>
<dbReference type="OrthoDB" id="9813261at2"/>